<dbReference type="AlphaFoldDB" id="A0A4R2E6J9"/>
<dbReference type="EMBL" id="SLWB01000015">
    <property type="protein sequence ID" value="TCN63673.1"/>
    <property type="molecule type" value="Genomic_DNA"/>
</dbReference>
<accession>A0A4R2E6J9</accession>
<evidence type="ECO:0008006" key="3">
    <source>
        <dbReference type="Google" id="ProtNLM"/>
    </source>
</evidence>
<sequence length="280" mass="31131">MARSITEIKNTICAEFMGNESAAAIYRFKVGDDFSATFSTVSVESILFYTVAVCIWTLETLFDRFRSDVSTRIDEIIAHRPKWYRDKVLAFMKDKTLVPDKDYYDTSAMSESDIAAAKVVKHAVATENKDASILTIKVAGETNGTRAPLAKEVEAQLVSYIQEIKDAGVRINLVNIAPDEFNLSCDIYYNPMLLPENVQNACIDAVNGYIENLPFNGMYTNMDLVDTLQKVDGVKVVELRESSSKEAGVDTTEAIDAVKVPAAGYFVLKSSTFTMKPYEQ</sequence>
<proteinExistence type="predicted"/>
<dbReference type="RefSeq" id="WP_131840111.1">
    <property type="nucleotide sequence ID" value="NZ_SLWB01000015.1"/>
</dbReference>
<organism evidence="1 2">
    <name type="scientific">Acetobacteroides hydrogenigenes</name>
    <dbReference type="NCBI Taxonomy" id="979970"/>
    <lineage>
        <taxon>Bacteria</taxon>
        <taxon>Pseudomonadati</taxon>
        <taxon>Bacteroidota</taxon>
        <taxon>Bacteroidia</taxon>
        <taxon>Bacteroidales</taxon>
        <taxon>Rikenellaceae</taxon>
        <taxon>Acetobacteroides</taxon>
    </lineage>
</organism>
<reference evidence="1 2" key="1">
    <citation type="submission" date="2019-03" db="EMBL/GenBank/DDBJ databases">
        <title>Genomic Encyclopedia of Archaeal and Bacterial Type Strains, Phase II (KMG-II): from individual species to whole genera.</title>
        <authorList>
            <person name="Goeker M."/>
        </authorList>
    </citation>
    <scope>NUCLEOTIDE SEQUENCE [LARGE SCALE GENOMIC DNA]</scope>
    <source>
        <strain evidence="1 2">RL-C</strain>
    </source>
</reference>
<protein>
    <recommendedName>
        <fullName evidence="3">Baseplate protein J-like domain-containing protein</fullName>
    </recommendedName>
</protein>
<dbReference type="OrthoDB" id="1053324at2"/>
<gene>
    <name evidence="1" type="ORF">CLV25_11523</name>
</gene>
<comment type="caution">
    <text evidence="1">The sequence shown here is derived from an EMBL/GenBank/DDBJ whole genome shotgun (WGS) entry which is preliminary data.</text>
</comment>
<evidence type="ECO:0000313" key="2">
    <source>
        <dbReference type="Proteomes" id="UP000294830"/>
    </source>
</evidence>
<keyword evidence="2" id="KW-1185">Reference proteome</keyword>
<name>A0A4R2E6J9_9BACT</name>
<evidence type="ECO:0000313" key="1">
    <source>
        <dbReference type="EMBL" id="TCN63673.1"/>
    </source>
</evidence>
<dbReference type="Proteomes" id="UP000294830">
    <property type="component" value="Unassembled WGS sequence"/>
</dbReference>